<reference evidence="3 4" key="1">
    <citation type="submission" date="2019-07" db="EMBL/GenBank/DDBJ databases">
        <title>Quadrisphaera sp. strain DD2A genome sequencing and assembly.</title>
        <authorList>
            <person name="Kim I."/>
        </authorList>
    </citation>
    <scope>NUCLEOTIDE SEQUENCE [LARGE SCALE GENOMIC DNA]</scope>
    <source>
        <strain evidence="3 4">DD2A</strain>
    </source>
</reference>
<evidence type="ECO:0000256" key="1">
    <source>
        <dbReference type="SAM" id="MobiDB-lite"/>
    </source>
</evidence>
<dbReference type="SUPFAM" id="SSF55781">
    <property type="entry name" value="GAF domain-like"/>
    <property type="match status" value="1"/>
</dbReference>
<dbReference type="Proteomes" id="UP000321234">
    <property type="component" value="Unassembled WGS sequence"/>
</dbReference>
<evidence type="ECO:0000313" key="3">
    <source>
        <dbReference type="EMBL" id="TXR56108.1"/>
    </source>
</evidence>
<feature type="domain" description="GAF" evidence="2">
    <location>
        <begin position="39"/>
        <end position="155"/>
    </location>
</feature>
<dbReference type="OrthoDB" id="7466251at2"/>
<gene>
    <name evidence="3" type="ORF">FMM08_11795</name>
</gene>
<comment type="caution">
    <text evidence="3">The sequence shown here is derived from an EMBL/GenBank/DDBJ whole genome shotgun (WGS) entry which is preliminary data.</text>
</comment>
<dbReference type="AlphaFoldDB" id="A0A5C8ZG22"/>
<dbReference type="InterPro" id="IPR003018">
    <property type="entry name" value="GAF"/>
</dbReference>
<organism evidence="3 4">
    <name type="scientific">Quadrisphaera setariae</name>
    <dbReference type="NCBI Taxonomy" id="2593304"/>
    <lineage>
        <taxon>Bacteria</taxon>
        <taxon>Bacillati</taxon>
        <taxon>Actinomycetota</taxon>
        <taxon>Actinomycetes</taxon>
        <taxon>Kineosporiales</taxon>
        <taxon>Kineosporiaceae</taxon>
        <taxon>Quadrisphaera</taxon>
    </lineage>
</organism>
<feature type="region of interest" description="Disordered" evidence="1">
    <location>
        <begin position="1"/>
        <end position="23"/>
    </location>
</feature>
<protein>
    <submittedName>
        <fullName evidence="3">GAF domain-containing protein</fullName>
    </submittedName>
</protein>
<accession>A0A5C8ZG22</accession>
<dbReference type="InterPro" id="IPR029016">
    <property type="entry name" value="GAF-like_dom_sf"/>
</dbReference>
<evidence type="ECO:0000259" key="2">
    <source>
        <dbReference type="Pfam" id="PF13185"/>
    </source>
</evidence>
<sequence length="264" mass="27716">MQRHQVGASVDERRRDRPGPRRVTHAAVLRRSTAGVPAAQVADRLCATAVVLLGLDAGALCVLQAPQVSVPVGISGDLALVAEQVQFTAGEGPCWTAYDSGTPVLVDDLSAPGSPAQVRWPVYVAELVRVTPWRGLLALPVRVRLGVPVVLVAYSEAPLAALGPPLQEWPAVVTALAEVLEAVTAAAAERPLWLDSSSAWRRGRVWMAEALLVRSTPGLEPSPALAAMRTYCAVEGGTVDEVAEQLLSGTLTAVQVLGLPRGPD</sequence>
<keyword evidence="4" id="KW-1185">Reference proteome</keyword>
<dbReference type="EMBL" id="VKAC01000006">
    <property type="protein sequence ID" value="TXR56108.1"/>
    <property type="molecule type" value="Genomic_DNA"/>
</dbReference>
<dbReference type="Pfam" id="PF13185">
    <property type="entry name" value="GAF_2"/>
    <property type="match status" value="1"/>
</dbReference>
<proteinExistence type="predicted"/>
<name>A0A5C8ZG22_9ACTN</name>
<evidence type="ECO:0000313" key="4">
    <source>
        <dbReference type="Proteomes" id="UP000321234"/>
    </source>
</evidence>
<dbReference type="Gene3D" id="3.30.450.40">
    <property type="match status" value="1"/>
</dbReference>
<feature type="compositionally biased region" description="Basic and acidic residues" evidence="1">
    <location>
        <begin position="10"/>
        <end position="19"/>
    </location>
</feature>